<comment type="subcellular location">
    <subcellularLocation>
        <location evidence="1">Membrane</location>
        <topology evidence="1">Multi-pass membrane protein</topology>
    </subcellularLocation>
</comment>
<keyword evidence="6 10" id="KW-1133">Transmembrane helix</keyword>
<evidence type="ECO:0000256" key="2">
    <source>
        <dbReference type="ARBA" id="ARBA00006375"/>
    </source>
</evidence>
<dbReference type="AlphaFoldDB" id="A0A1I7WZZ2"/>
<sequence>MKASLGMAAGAAGSVVGTPAELALIRMTGDGRLPLKQRRNYKNVFDALFRVVKEEGVLSLWRGCAPTVMRAMVVNAAQLATYSQAKQLLLESKYVREGRLLVMKKYLEDDFLNCLYCKILICLLVVSHILLYV</sequence>
<evidence type="ECO:0000256" key="6">
    <source>
        <dbReference type="ARBA" id="ARBA00022989"/>
    </source>
</evidence>
<keyword evidence="3 9" id="KW-0813">Transport</keyword>
<evidence type="ECO:0000256" key="8">
    <source>
        <dbReference type="PROSITE-ProRule" id="PRU00282"/>
    </source>
</evidence>
<evidence type="ECO:0000256" key="4">
    <source>
        <dbReference type="ARBA" id="ARBA00022692"/>
    </source>
</evidence>
<organism evidence="11 12">
    <name type="scientific">Heterorhabditis bacteriophora</name>
    <name type="common">Entomopathogenic nematode worm</name>
    <dbReference type="NCBI Taxonomy" id="37862"/>
    <lineage>
        <taxon>Eukaryota</taxon>
        <taxon>Metazoa</taxon>
        <taxon>Ecdysozoa</taxon>
        <taxon>Nematoda</taxon>
        <taxon>Chromadorea</taxon>
        <taxon>Rhabditida</taxon>
        <taxon>Rhabditina</taxon>
        <taxon>Rhabditomorpha</taxon>
        <taxon>Strongyloidea</taxon>
        <taxon>Heterorhabditidae</taxon>
        <taxon>Heterorhabditis</taxon>
    </lineage>
</organism>
<evidence type="ECO:0000256" key="9">
    <source>
        <dbReference type="RuleBase" id="RU000488"/>
    </source>
</evidence>
<dbReference type="Proteomes" id="UP000095283">
    <property type="component" value="Unplaced"/>
</dbReference>
<evidence type="ECO:0000256" key="1">
    <source>
        <dbReference type="ARBA" id="ARBA00004141"/>
    </source>
</evidence>
<feature type="repeat" description="Solcar" evidence="8">
    <location>
        <begin position="1"/>
        <end position="88"/>
    </location>
</feature>
<dbReference type="InterPro" id="IPR018108">
    <property type="entry name" value="MCP_transmembrane"/>
</dbReference>
<evidence type="ECO:0000256" key="7">
    <source>
        <dbReference type="ARBA" id="ARBA00023136"/>
    </source>
</evidence>
<keyword evidence="11" id="KW-1185">Reference proteome</keyword>
<evidence type="ECO:0000313" key="11">
    <source>
        <dbReference type="Proteomes" id="UP000095283"/>
    </source>
</evidence>
<dbReference type="Pfam" id="PF00153">
    <property type="entry name" value="Mito_carr"/>
    <property type="match status" value="1"/>
</dbReference>
<dbReference type="InterPro" id="IPR050391">
    <property type="entry name" value="Mito_Metabolite_Transporter"/>
</dbReference>
<accession>A0A1I7WZZ2</accession>
<feature type="transmembrane region" description="Helical" evidence="10">
    <location>
        <begin position="111"/>
        <end position="131"/>
    </location>
</feature>
<dbReference type="InterPro" id="IPR023395">
    <property type="entry name" value="MCP_dom_sf"/>
</dbReference>
<keyword evidence="5" id="KW-0677">Repeat</keyword>
<dbReference type="PANTHER" id="PTHR45618">
    <property type="entry name" value="MITOCHONDRIAL DICARBOXYLATE CARRIER-RELATED"/>
    <property type="match status" value="1"/>
</dbReference>
<dbReference type="Gene3D" id="1.50.40.10">
    <property type="entry name" value="Mitochondrial carrier domain"/>
    <property type="match status" value="1"/>
</dbReference>
<evidence type="ECO:0000256" key="3">
    <source>
        <dbReference type="ARBA" id="ARBA00022448"/>
    </source>
</evidence>
<dbReference type="PROSITE" id="PS50920">
    <property type="entry name" value="SOLCAR"/>
    <property type="match status" value="1"/>
</dbReference>
<name>A0A1I7WZZ2_HETBA</name>
<proteinExistence type="inferred from homology"/>
<keyword evidence="7 8" id="KW-0472">Membrane</keyword>
<comment type="similarity">
    <text evidence="2 9">Belongs to the mitochondrial carrier (TC 2.A.29) family.</text>
</comment>
<evidence type="ECO:0000256" key="10">
    <source>
        <dbReference type="SAM" id="Phobius"/>
    </source>
</evidence>
<dbReference type="SUPFAM" id="SSF103506">
    <property type="entry name" value="Mitochondrial carrier"/>
    <property type="match status" value="1"/>
</dbReference>
<evidence type="ECO:0000313" key="12">
    <source>
        <dbReference type="WBParaSite" id="Hba_10863"/>
    </source>
</evidence>
<keyword evidence="4 8" id="KW-0812">Transmembrane</keyword>
<dbReference type="WBParaSite" id="Hba_10863">
    <property type="protein sequence ID" value="Hba_10863"/>
    <property type="gene ID" value="Hba_10863"/>
</dbReference>
<protein>
    <submittedName>
        <fullName evidence="12">Mitochondrial 2-oxoglutarate/malate carrier protein</fullName>
    </submittedName>
</protein>
<reference evidence="12" key="1">
    <citation type="submission" date="2016-11" db="UniProtKB">
        <authorList>
            <consortium name="WormBaseParasite"/>
        </authorList>
    </citation>
    <scope>IDENTIFICATION</scope>
</reference>
<dbReference type="GO" id="GO:0016020">
    <property type="term" value="C:membrane"/>
    <property type="evidence" value="ECO:0007669"/>
    <property type="project" value="UniProtKB-SubCell"/>
</dbReference>
<evidence type="ECO:0000256" key="5">
    <source>
        <dbReference type="ARBA" id="ARBA00022737"/>
    </source>
</evidence>